<dbReference type="Proteomes" id="UP001151760">
    <property type="component" value="Unassembled WGS sequence"/>
</dbReference>
<proteinExistence type="predicted"/>
<reference evidence="1" key="2">
    <citation type="submission" date="2022-01" db="EMBL/GenBank/DDBJ databases">
        <authorList>
            <person name="Yamashiro T."/>
            <person name="Shiraishi A."/>
            <person name="Satake H."/>
            <person name="Nakayama K."/>
        </authorList>
    </citation>
    <scope>NUCLEOTIDE SEQUENCE</scope>
</reference>
<sequence length="357" mass="39489">MGMSRKSSSFINIQFSNIKELQENQEEHICYYYWENCFSILNVKEAGNTKSPLSADTFGNSRVDVSETLGPETPAKEVVDNANSFALIFLVGYDTGSEVVTGLTEEFQEGDMVDALSRVLEQKSLENGLIAVAEDGTTHFLELHYSPSSILVRSRPITLGEAFSFARIVEARFEDERSTIAIAKPNKLTAHVHIQDLEQTTRGKGDEPNRILLVTIHHMIYPITVEFLNQIFSPHGGVDESETSGPETPAKEVVDNANGSALIFLVGYDTGSEVVTGLSEEFQEGDMVDALSRVLEQKSLEKGVDIGSGRRDCTLFGASLFAFLNPGSGYFARRRIWDPRINISSRQHLEGKVVVKE</sequence>
<evidence type="ECO:0000313" key="1">
    <source>
        <dbReference type="EMBL" id="GJT74056.1"/>
    </source>
</evidence>
<dbReference type="EMBL" id="BQNB010018407">
    <property type="protein sequence ID" value="GJT74056.1"/>
    <property type="molecule type" value="Genomic_DNA"/>
</dbReference>
<keyword evidence="2" id="KW-1185">Reference proteome</keyword>
<reference evidence="1" key="1">
    <citation type="journal article" date="2022" name="Int. J. Mol. Sci.">
        <title>Draft Genome of Tanacetum Coccineum: Genomic Comparison of Closely Related Tanacetum-Family Plants.</title>
        <authorList>
            <person name="Yamashiro T."/>
            <person name="Shiraishi A."/>
            <person name="Nakayama K."/>
            <person name="Satake H."/>
        </authorList>
    </citation>
    <scope>NUCLEOTIDE SEQUENCE</scope>
</reference>
<dbReference type="InterPro" id="IPR012677">
    <property type="entry name" value="Nucleotide-bd_a/b_plait_sf"/>
</dbReference>
<comment type="caution">
    <text evidence="1">The sequence shown here is derived from an EMBL/GenBank/DDBJ whole genome shotgun (WGS) entry which is preliminary data.</text>
</comment>
<protein>
    <submittedName>
        <fullName evidence="1">Uncharacterized protein</fullName>
    </submittedName>
</protein>
<accession>A0ABQ5GEE8</accession>
<dbReference type="Gene3D" id="3.30.70.330">
    <property type="match status" value="1"/>
</dbReference>
<organism evidence="1 2">
    <name type="scientific">Tanacetum coccineum</name>
    <dbReference type="NCBI Taxonomy" id="301880"/>
    <lineage>
        <taxon>Eukaryota</taxon>
        <taxon>Viridiplantae</taxon>
        <taxon>Streptophyta</taxon>
        <taxon>Embryophyta</taxon>
        <taxon>Tracheophyta</taxon>
        <taxon>Spermatophyta</taxon>
        <taxon>Magnoliopsida</taxon>
        <taxon>eudicotyledons</taxon>
        <taxon>Gunneridae</taxon>
        <taxon>Pentapetalae</taxon>
        <taxon>asterids</taxon>
        <taxon>campanulids</taxon>
        <taxon>Asterales</taxon>
        <taxon>Asteraceae</taxon>
        <taxon>Asteroideae</taxon>
        <taxon>Anthemideae</taxon>
        <taxon>Anthemidinae</taxon>
        <taxon>Tanacetum</taxon>
    </lineage>
</organism>
<gene>
    <name evidence="1" type="ORF">Tco_1033342</name>
</gene>
<evidence type="ECO:0000313" key="2">
    <source>
        <dbReference type="Proteomes" id="UP001151760"/>
    </source>
</evidence>
<name>A0ABQ5GEE8_9ASTR</name>